<evidence type="ECO:0000313" key="9">
    <source>
        <dbReference type="Proteomes" id="UP001236559"/>
    </source>
</evidence>
<feature type="transmembrane region" description="Helical" evidence="6">
    <location>
        <begin position="189"/>
        <end position="213"/>
    </location>
</feature>
<dbReference type="InterPro" id="IPR015414">
    <property type="entry name" value="TMEM64"/>
</dbReference>
<dbReference type="RefSeq" id="WP_307495050.1">
    <property type="nucleotide sequence ID" value="NZ_JAUSTN010000004.1"/>
</dbReference>
<dbReference type="InterPro" id="IPR032816">
    <property type="entry name" value="VTT_dom"/>
</dbReference>
<evidence type="ECO:0000256" key="6">
    <source>
        <dbReference type="RuleBase" id="RU366058"/>
    </source>
</evidence>
<comment type="caution">
    <text evidence="8">The sequence shown here is derived from an EMBL/GenBank/DDBJ whole genome shotgun (WGS) entry which is preliminary data.</text>
</comment>
<keyword evidence="3 6" id="KW-0812">Transmembrane</keyword>
<feature type="transmembrane region" description="Helical" evidence="6">
    <location>
        <begin position="73"/>
        <end position="105"/>
    </location>
</feature>
<evidence type="ECO:0000256" key="1">
    <source>
        <dbReference type="ARBA" id="ARBA00004651"/>
    </source>
</evidence>
<keyword evidence="5 6" id="KW-0472">Membrane</keyword>
<feature type="domain" description="VTT" evidence="7">
    <location>
        <begin position="92"/>
        <end position="206"/>
    </location>
</feature>
<feature type="transmembrane region" description="Helical" evidence="6">
    <location>
        <begin position="32"/>
        <end position="53"/>
    </location>
</feature>
<dbReference type="PANTHER" id="PTHR12677:SF49">
    <property type="entry name" value="TVP38_TMEM64 FAMILY MEMBRANE PROTEIN"/>
    <property type="match status" value="1"/>
</dbReference>
<evidence type="ECO:0000256" key="2">
    <source>
        <dbReference type="ARBA" id="ARBA00022475"/>
    </source>
</evidence>
<comment type="subcellular location">
    <subcellularLocation>
        <location evidence="1 6">Cell membrane</location>
        <topology evidence="1 6">Multi-pass membrane protein</topology>
    </subcellularLocation>
</comment>
<name>A0ABU0AUY8_9FIRM</name>
<feature type="transmembrane region" description="Helical" evidence="6">
    <location>
        <begin position="161"/>
        <end position="182"/>
    </location>
</feature>
<feature type="transmembrane region" description="Helical" evidence="6">
    <location>
        <begin position="112"/>
        <end position="129"/>
    </location>
</feature>
<gene>
    <name evidence="8" type="ORF">J2S72_000866</name>
</gene>
<keyword evidence="9" id="KW-1185">Reference proteome</keyword>
<evidence type="ECO:0000256" key="4">
    <source>
        <dbReference type="ARBA" id="ARBA00022989"/>
    </source>
</evidence>
<evidence type="ECO:0000256" key="5">
    <source>
        <dbReference type="ARBA" id="ARBA00023136"/>
    </source>
</evidence>
<dbReference type="Proteomes" id="UP001236559">
    <property type="component" value="Unassembled WGS sequence"/>
</dbReference>
<sequence>MEVLKETPKVKKAKKIITKVENPVKNIKRESLILKILFYLSLLFIIGFGVWGYKSGIFNSKSDLIKYINSTGVWGSIIFIIVQIVQVVIPIIPGGITSIVGVIIFGALKGTFYNYIGILIGSFINFFLARHFGSSMVRKIIGDKNFDKYGDFLEKKNFNTLFALAIFSPVAPDDILCLFAGLTKMKIKTFALILIFLKPFALIAYTLGTIFALDKFSIFKFW</sequence>
<reference evidence="8 9" key="1">
    <citation type="submission" date="2023-07" db="EMBL/GenBank/DDBJ databases">
        <title>Genomic Encyclopedia of Type Strains, Phase IV (KMG-IV): sequencing the most valuable type-strain genomes for metagenomic binning, comparative biology and taxonomic classification.</title>
        <authorList>
            <person name="Goeker M."/>
        </authorList>
    </citation>
    <scope>NUCLEOTIDE SEQUENCE [LARGE SCALE GENOMIC DNA]</scope>
    <source>
        <strain evidence="8 9">DSM 22616</strain>
    </source>
</reference>
<keyword evidence="4 6" id="KW-1133">Transmembrane helix</keyword>
<evidence type="ECO:0000313" key="8">
    <source>
        <dbReference type="EMBL" id="MDQ0274845.1"/>
    </source>
</evidence>
<organism evidence="8 9">
    <name type="scientific">Peptoniphilus koenoeneniae</name>
    <dbReference type="NCBI Taxonomy" id="507751"/>
    <lineage>
        <taxon>Bacteria</taxon>
        <taxon>Bacillati</taxon>
        <taxon>Bacillota</taxon>
        <taxon>Tissierellia</taxon>
        <taxon>Tissierellales</taxon>
        <taxon>Peptoniphilaceae</taxon>
        <taxon>Peptoniphilus</taxon>
    </lineage>
</organism>
<comment type="similarity">
    <text evidence="6">Belongs to the TVP38/TMEM64 family.</text>
</comment>
<evidence type="ECO:0000259" key="7">
    <source>
        <dbReference type="Pfam" id="PF09335"/>
    </source>
</evidence>
<proteinExistence type="inferred from homology"/>
<accession>A0ABU0AUY8</accession>
<keyword evidence="2 6" id="KW-1003">Cell membrane</keyword>
<dbReference type="Pfam" id="PF09335">
    <property type="entry name" value="VTT_dom"/>
    <property type="match status" value="1"/>
</dbReference>
<protein>
    <recommendedName>
        <fullName evidence="6">TVP38/TMEM64 family membrane protein</fullName>
    </recommendedName>
</protein>
<dbReference type="EMBL" id="JAUSTN010000004">
    <property type="protein sequence ID" value="MDQ0274845.1"/>
    <property type="molecule type" value="Genomic_DNA"/>
</dbReference>
<evidence type="ECO:0000256" key="3">
    <source>
        <dbReference type="ARBA" id="ARBA00022692"/>
    </source>
</evidence>
<dbReference type="PANTHER" id="PTHR12677">
    <property type="entry name" value="GOLGI APPARATUS MEMBRANE PROTEIN TVP38-RELATED"/>
    <property type="match status" value="1"/>
</dbReference>